<proteinExistence type="predicted"/>
<name>A0ABS8SV40_DATST</name>
<dbReference type="EMBL" id="JACEIK010000817">
    <property type="protein sequence ID" value="MCD7462610.1"/>
    <property type="molecule type" value="Genomic_DNA"/>
</dbReference>
<accession>A0ABS8SV40</accession>
<reference evidence="1 2" key="1">
    <citation type="journal article" date="2021" name="BMC Genomics">
        <title>Datura genome reveals duplications of psychoactive alkaloid biosynthetic genes and high mutation rate following tissue culture.</title>
        <authorList>
            <person name="Rajewski A."/>
            <person name="Carter-House D."/>
            <person name="Stajich J."/>
            <person name="Litt A."/>
        </authorList>
    </citation>
    <scope>NUCLEOTIDE SEQUENCE [LARGE SCALE GENOMIC DNA]</scope>
    <source>
        <strain evidence="1">AR-01</strain>
    </source>
</reference>
<organism evidence="1 2">
    <name type="scientific">Datura stramonium</name>
    <name type="common">Jimsonweed</name>
    <name type="synonym">Common thornapple</name>
    <dbReference type="NCBI Taxonomy" id="4076"/>
    <lineage>
        <taxon>Eukaryota</taxon>
        <taxon>Viridiplantae</taxon>
        <taxon>Streptophyta</taxon>
        <taxon>Embryophyta</taxon>
        <taxon>Tracheophyta</taxon>
        <taxon>Spermatophyta</taxon>
        <taxon>Magnoliopsida</taxon>
        <taxon>eudicotyledons</taxon>
        <taxon>Gunneridae</taxon>
        <taxon>Pentapetalae</taxon>
        <taxon>asterids</taxon>
        <taxon>lamiids</taxon>
        <taxon>Solanales</taxon>
        <taxon>Solanaceae</taxon>
        <taxon>Solanoideae</taxon>
        <taxon>Datureae</taxon>
        <taxon>Datura</taxon>
    </lineage>
</organism>
<comment type="caution">
    <text evidence="1">The sequence shown here is derived from an EMBL/GenBank/DDBJ whole genome shotgun (WGS) entry which is preliminary data.</text>
</comment>
<feature type="non-terminal residue" evidence="1">
    <location>
        <position position="1"/>
    </location>
</feature>
<keyword evidence="2" id="KW-1185">Reference proteome</keyword>
<gene>
    <name evidence="1" type="ORF">HAX54_048911</name>
</gene>
<feature type="non-terminal residue" evidence="1">
    <location>
        <position position="65"/>
    </location>
</feature>
<sequence length="65" mass="7379">FWRSFQKGTSTQVKLSTRRLGALSSMTRSLIIQIPKSSSEGLRQLLFTNQILRVQLRDSEQGLPS</sequence>
<evidence type="ECO:0000313" key="2">
    <source>
        <dbReference type="Proteomes" id="UP000823775"/>
    </source>
</evidence>
<evidence type="ECO:0000313" key="1">
    <source>
        <dbReference type="EMBL" id="MCD7462610.1"/>
    </source>
</evidence>
<protein>
    <submittedName>
        <fullName evidence="1">Uncharacterized protein</fullName>
    </submittedName>
</protein>
<dbReference type="Proteomes" id="UP000823775">
    <property type="component" value="Unassembled WGS sequence"/>
</dbReference>